<dbReference type="InterPro" id="IPR033133">
    <property type="entry name" value="PUM-HD"/>
</dbReference>
<feature type="region of interest" description="Disordered" evidence="4">
    <location>
        <begin position="298"/>
        <end position="374"/>
    </location>
</feature>
<feature type="repeat" description="Pumilio" evidence="2">
    <location>
        <begin position="673"/>
        <end position="708"/>
    </location>
</feature>
<dbReference type="PROSITE" id="PS50303">
    <property type="entry name" value="PUM_HD"/>
    <property type="match status" value="1"/>
</dbReference>
<feature type="compositionally biased region" description="Polar residues" evidence="4">
    <location>
        <begin position="1"/>
        <end position="16"/>
    </location>
</feature>
<dbReference type="PROSITE" id="PS50302">
    <property type="entry name" value="PUM"/>
    <property type="match status" value="8"/>
</dbReference>
<evidence type="ECO:0000259" key="5">
    <source>
        <dbReference type="PROSITE" id="PS50303"/>
    </source>
</evidence>
<evidence type="ECO:0000256" key="4">
    <source>
        <dbReference type="SAM" id="MobiDB-lite"/>
    </source>
</evidence>
<protein>
    <submittedName>
        <fullName evidence="6">ARM repeat-containing protein</fullName>
    </submittedName>
</protein>
<evidence type="ECO:0000256" key="1">
    <source>
        <dbReference type="ARBA" id="ARBA00022737"/>
    </source>
</evidence>
<evidence type="ECO:0000256" key="2">
    <source>
        <dbReference type="PROSITE-ProRule" id="PRU00317"/>
    </source>
</evidence>
<feature type="region of interest" description="Disordered" evidence="4">
    <location>
        <begin position="142"/>
        <end position="183"/>
    </location>
</feature>
<feature type="repeat" description="Pumilio" evidence="2">
    <location>
        <begin position="592"/>
        <end position="627"/>
    </location>
</feature>
<organism evidence="6 7">
    <name type="scientific">Mycena pura</name>
    <dbReference type="NCBI Taxonomy" id="153505"/>
    <lineage>
        <taxon>Eukaryota</taxon>
        <taxon>Fungi</taxon>
        <taxon>Dikarya</taxon>
        <taxon>Basidiomycota</taxon>
        <taxon>Agaricomycotina</taxon>
        <taxon>Agaricomycetes</taxon>
        <taxon>Agaricomycetidae</taxon>
        <taxon>Agaricales</taxon>
        <taxon>Marasmiineae</taxon>
        <taxon>Mycenaceae</taxon>
        <taxon>Mycena</taxon>
    </lineage>
</organism>
<sequence length="1008" mass="109313">MNPALDNSTNSPTDNIRSAEERKQSPPAFLDLADSRVELKRLEHERQRLIQRKIFEEQMRALEQQQAQELLSIPFDGTSVNGGIQHLAVSAPTTPPRVNAVLNGEPHPAPQRRSQNFDAETLSKAVGTAVSDKRKSVTYAPSVNLSPDLSTGTGTANNSNISRAAGAKSMPASRRTSASEYDEELAGHLQGLSLAGERVSPGPVPVSASILTRGSSRYGDDEGARYASTYNAGMMLDEQLDQEMHNAMRNLPTSDDDKYTSFAGKISTSSAALDLANISQTSPRTSFANRTLDIREKSSEWPQFAASSRAPPGSERRTVTNPNLTLSAAPADPSGGKLGTVSASATPLLQQNSQHGNHAQVPSSRRGSPPSLLESLNATTRSVPATPLGLPNSAVHILKSPGTPHTPETQALSARLAAVGESAVNPSDLQASLSRLPSSQYDSGSLTFNSIQTGSLDDSLQQYGGGIDSVYGLDGLDSNTYNSYGFESARSGANPTSTSGSTALYHHNGSRYGLGLPTRGNSGAGDGKMNGLHGPKHKRGDMDREFNRFAGTRLEDLQGEIPALCKDQHGCRYLQKKLEEGSTEHRDMIFRETFGHFADLMTDPFGNYLCQKLLEYSTDEQRSVICESVAQDLVNISLNMHGTRAVQKMIDFLSSRRQADARYNAQIHQIILALSLHVVVLIKDLNGNHVIQKCLNKLTPEDNQFIYNAVAANCVEVATHRHGCCVLQRCVDHASDRQRIQLVNEITFNALTLVQDPYGNYVVQYILDLNDNRFSDAVIRQFTGNVCALSVQKFSSNVIEKCIRVAEHSTRKMLIEELLNRTRLEKLLRDSYGNYCVQTALDYAEPNQRALLVEGIRPVLPLIRNTPYGKRIQNKLQREQMDQYNSGGGYQHAQSIANLPLGTQGMAPQRHMSSALHANGLGDMYGGQGGLYAQSSFGQTLITPQHHGLQPSIDGYVLQGNSNHIGLTPSHHAGGLSGASFAGISPFGDAGLTTSLSDPYQRSFGYGM</sequence>
<feature type="repeat" description="Pumilio" evidence="2">
    <location>
        <begin position="817"/>
        <end position="854"/>
    </location>
</feature>
<dbReference type="Proteomes" id="UP001219525">
    <property type="component" value="Unassembled WGS sequence"/>
</dbReference>
<dbReference type="GO" id="GO:0005737">
    <property type="term" value="C:cytoplasm"/>
    <property type="evidence" value="ECO:0007669"/>
    <property type="project" value="TreeGrafter"/>
</dbReference>
<dbReference type="InterPro" id="IPR011989">
    <property type="entry name" value="ARM-like"/>
</dbReference>
<dbReference type="AlphaFoldDB" id="A0AAD6YQB2"/>
<feature type="repeat" description="Pumilio" evidence="2">
    <location>
        <begin position="745"/>
        <end position="780"/>
    </location>
</feature>
<feature type="coiled-coil region" evidence="3">
    <location>
        <begin position="32"/>
        <end position="59"/>
    </location>
</feature>
<feature type="compositionally biased region" description="Polar residues" evidence="4">
    <location>
        <begin position="142"/>
        <end position="162"/>
    </location>
</feature>
<accession>A0AAD6YQB2</accession>
<proteinExistence type="predicted"/>
<dbReference type="SUPFAM" id="SSF48371">
    <property type="entry name" value="ARM repeat"/>
    <property type="match status" value="1"/>
</dbReference>
<evidence type="ECO:0000313" key="7">
    <source>
        <dbReference type="Proteomes" id="UP001219525"/>
    </source>
</evidence>
<dbReference type="PANTHER" id="PTHR12537">
    <property type="entry name" value="RNA BINDING PROTEIN PUMILIO-RELATED"/>
    <property type="match status" value="1"/>
</dbReference>
<feature type="domain" description="PUM-HD" evidence="5">
    <location>
        <begin position="535"/>
        <end position="880"/>
    </location>
</feature>
<keyword evidence="1" id="KW-0677">Repeat</keyword>
<dbReference type="InterPro" id="IPR033712">
    <property type="entry name" value="Pumilio_RNA-bd"/>
</dbReference>
<gene>
    <name evidence="6" type="ORF">GGX14DRAFT_548672</name>
</gene>
<dbReference type="PANTHER" id="PTHR12537:SF13">
    <property type="entry name" value="PUMILIO HOMOLOGY DOMAIN FAMILY MEMBER 4"/>
    <property type="match status" value="1"/>
</dbReference>
<dbReference type="GO" id="GO:0003729">
    <property type="term" value="F:mRNA binding"/>
    <property type="evidence" value="ECO:0007669"/>
    <property type="project" value="TreeGrafter"/>
</dbReference>
<feature type="repeat" description="Pumilio" evidence="2">
    <location>
        <begin position="556"/>
        <end position="591"/>
    </location>
</feature>
<reference evidence="6" key="1">
    <citation type="submission" date="2023-03" db="EMBL/GenBank/DDBJ databases">
        <title>Massive genome expansion in bonnet fungi (Mycena s.s.) driven by repeated elements and novel gene families across ecological guilds.</title>
        <authorList>
            <consortium name="Lawrence Berkeley National Laboratory"/>
            <person name="Harder C.B."/>
            <person name="Miyauchi S."/>
            <person name="Viragh M."/>
            <person name="Kuo A."/>
            <person name="Thoen E."/>
            <person name="Andreopoulos B."/>
            <person name="Lu D."/>
            <person name="Skrede I."/>
            <person name="Drula E."/>
            <person name="Henrissat B."/>
            <person name="Morin E."/>
            <person name="Kohler A."/>
            <person name="Barry K."/>
            <person name="LaButti K."/>
            <person name="Morin E."/>
            <person name="Salamov A."/>
            <person name="Lipzen A."/>
            <person name="Mereny Z."/>
            <person name="Hegedus B."/>
            <person name="Baldrian P."/>
            <person name="Stursova M."/>
            <person name="Weitz H."/>
            <person name="Taylor A."/>
            <person name="Grigoriev I.V."/>
            <person name="Nagy L.G."/>
            <person name="Martin F."/>
            <person name="Kauserud H."/>
        </authorList>
    </citation>
    <scope>NUCLEOTIDE SEQUENCE</scope>
    <source>
        <strain evidence="6">9144</strain>
    </source>
</reference>
<feature type="repeat" description="Pumilio" evidence="2">
    <location>
        <begin position="781"/>
        <end position="816"/>
    </location>
</feature>
<dbReference type="SMART" id="SM00025">
    <property type="entry name" value="Pumilio"/>
    <property type="match status" value="8"/>
</dbReference>
<dbReference type="Pfam" id="PF00806">
    <property type="entry name" value="PUF"/>
    <property type="match status" value="8"/>
</dbReference>
<keyword evidence="7" id="KW-1185">Reference proteome</keyword>
<evidence type="ECO:0000256" key="3">
    <source>
        <dbReference type="SAM" id="Coils"/>
    </source>
</evidence>
<feature type="repeat" description="Pumilio" evidence="2">
    <location>
        <begin position="628"/>
        <end position="664"/>
    </location>
</feature>
<feature type="compositionally biased region" description="Polar residues" evidence="4">
    <location>
        <begin position="341"/>
        <end position="361"/>
    </location>
</feature>
<evidence type="ECO:0000313" key="6">
    <source>
        <dbReference type="EMBL" id="KAJ7226043.1"/>
    </source>
</evidence>
<dbReference type="InterPro" id="IPR016024">
    <property type="entry name" value="ARM-type_fold"/>
</dbReference>
<dbReference type="EMBL" id="JARJCW010000004">
    <property type="protein sequence ID" value="KAJ7226043.1"/>
    <property type="molecule type" value="Genomic_DNA"/>
</dbReference>
<dbReference type="GO" id="GO:0010608">
    <property type="term" value="P:post-transcriptional regulation of gene expression"/>
    <property type="evidence" value="ECO:0007669"/>
    <property type="project" value="TreeGrafter"/>
</dbReference>
<feature type="compositionally biased region" description="Low complexity" evidence="4">
    <location>
        <begin position="362"/>
        <end position="374"/>
    </location>
</feature>
<dbReference type="FunFam" id="1.25.10.10:FF:000237">
    <property type="entry name" value="Pumilio homolog 9"/>
    <property type="match status" value="1"/>
</dbReference>
<keyword evidence="3" id="KW-0175">Coiled coil</keyword>
<name>A0AAD6YQB2_9AGAR</name>
<feature type="repeat" description="Pumilio" evidence="2">
    <location>
        <begin position="709"/>
        <end position="744"/>
    </location>
</feature>
<dbReference type="InterPro" id="IPR001313">
    <property type="entry name" value="Pumilio_RNA-bd_rpt"/>
</dbReference>
<feature type="region of interest" description="Disordered" evidence="4">
    <location>
        <begin position="1"/>
        <end position="30"/>
    </location>
</feature>
<dbReference type="Gene3D" id="1.25.10.10">
    <property type="entry name" value="Leucine-rich Repeat Variant"/>
    <property type="match status" value="1"/>
</dbReference>
<dbReference type="CDD" id="cd07920">
    <property type="entry name" value="Pumilio"/>
    <property type="match status" value="1"/>
</dbReference>
<comment type="caution">
    <text evidence="6">The sequence shown here is derived from an EMBL/GenBank/DDBJ whole genome shotgun (WGS) entry which is preliminary data.</text>
</comment>